<evidence type="ECO:0000313" key="1">
    <source>
        <dbReference type="EMBL" id="TCU31783.1"/>
    </source>
</evidence>
<dbReference type="RefSeq" id="WP_132554042.1">
    <property type="nucleotide sequence ID" value="NZ_SMBK01000024.1"/>
</dbReference>
<comment type="caution">
    <text evidence="1">The sequence shown here is derived from an EMBL/GenBank/DDBJ whole genome shotgun (WGS) entry which is preliminary data.</text>
</comment>
<protein>
    <submittedName>
        <fullName evidence="1">Uncharacterized protein</fullName>
    </submittedName>
</protein>
<name>A0A4R3R8Y6_9HYPH</name>
<dbReference type="EMBL" id="SMBK01000024">
    <property type="protein sequence ID" value="TCU31783.1"/>
    <property type="molecule type" value="Genomic_DNA"/>
</dbReference>
<reference evidence="1 2" key="1">
    <citation type="submission" date="2019-03" db="EMBL/GenBank/DDBJ databases">
        <title>Genomic Encyclopedia of Type Strains, Phase IV (KMG-V): Genome sequencing to study the core and pangenomes of soil and plant-associated prokaryotes.</title>
        <authorList>
            <person name="Whitman W."/>
        </authorList>
    </citation>
    <scope>NUCLEOTIDE SEQUENCE [LARGE SCALE GENOMIC DNA]</scope>
    <source>
        <strain evidence="1 2">IE4868</strain>
    </source>
</reference>
<organism evidence="1 2">
    <name type="scientific">Rhizobium azibense</name>
    <dbReference type="NCBI Taxonomy" id="1136135"/>
    <lineage>
        <taxon>Bacteria</taxon>
        <taxon>Pseudomonadati</taxon>
        <taxon>Pseudomonadota</taxon>
        <taxon>Alphaproteobacteria</taxon>
        <taxon>Hyphomicrobiales</taxon>
        <taxon>Rhizobiaceae</taxon>
        <taxon>Rhizobium/Agrobacterium group</taxon>
        <taxon>Rhizobium</taxon>
    </lineage>
</organism>
<sequence length="76" mass="8210">MTDTPEENDTAIEELMKDAIASYMLDVFDVEDRLKAAVQKIAAELLAEELAALRAKVAKAKLSYIQVGDVLTAALG</sequence>
<dbReference type="AlphaFoldDB" id="A0A4R3R8Y6"/>
<accession>A0A4R3R8Y6</accession>
<evidence type="ECO:0000313" key="2">
    <source>
        <dbReference type="Proteomes" id="UP000295507"/>
    </source>
</evidence>
<dbReference type="Proteomes" id="UP000295507">
    <property type="component" value="Unassembled WGS sequence"/>
</dbReference>
<gene>
    <name evidence="1" type="ORF">EV129_12416</name>
</gene>
<proteinExistence type="predicted"/>